<sequence>MEKEKSRFLKNADGTIYDSQTSLTWMTNDSRIDLGKDISWNETEKYVNDVNGKSFAGHSDWRIPSGQEALSLFDKNKLNKDFKGGDIHLDSIFSPGAGNTTWTSETRGREA</sequence>
<evidence type="ECO:0000259" key="1">
    <source>
        <dbReference type="Pfam" id="PF07603"/>
    </source>
</evidence>
<feature type="domain" description="Lcl C-terminal" evidence="1">
    <location>
        <begin position="14"/>
        <end position="107"/>
    </location>
</feature>
<feature type="non-terminal residue" evidence="2">
    <location>
        <position position="111"/>
    </location>
</feature>
<dbReference type="InterPro" id="IPR011460">
    <property type="entry name" value="Lcl_C"/>
</dbReference>
<reference evidence="2" key="1">
    <citation type="submission" date="2018-05" db="EMBL/GenBank/DDBJ databases">
        <authorList>
            <person name="Lanie J.A."/>
            <person name="Ng W.-L."/>
            <person name="Kazmierczak K.M."/>
            <person name="Andrzejewski T.M."/>
            <person name="Davidsen T.M."/>
            <person name="Wayne K.J."/>
            <person name="Tettelin H."/>
            <person name="Glass J.I."/>
            <person name="Rusch D."/>
            <person name="Podicherti R."/>
            <person name="Tsui H.-C.T."/>
            <person name="Winkler M.E."/>
        </authorList>
    </citation>
    <scope>NUCLEOTIDE SEQUENCE</scope>
</reference>
<organism evidence="2">
    <name type="scientific">marine metagenome</name>
    <dbReference type="NCBI Taxonomy" id="408172"/>
    <lineage>
        <taxon>unclassified sequences</taxon>
        <taxon>metagenomes</taxon>
        <taxon>ecological metagenomes</taxon>
    </lineage>
</organism>
<gene>
    <name evidence="2" type="ORF">METZ01_LOCUS447346</name>
</gene>
<dbReference type="Pfam" id="PF07603">
    <property type="entry name" value="Lcl_C"/>
    <property type="match status" value="1"/>
</dbReference>
<dbReference type="AlphaFoldDB" id="A0A382ZGA1"/>
<accession>A0A382ZGA1</accession>
<proteinExistence type="predicted"/>
<evidence type="ECO:0000313" key="2">
    <source>
        <dbReference type="EMBL" id="SVD94492.1"/>
    </source>
</evidence>
<protein>
    <recommendedName>
        <fullName evidence="1">Lcl C-terminal domain-containing protein</fullName>
    </recommendedName>
</protein>
<dbReference type="EMBL" id="UINC01183637">
    <property type="protein sequence ID" value="SVD94492.1"/>
    <property type="molecule type" value="Genomic_DNA"/>
</dbReference>
<name>A0A382ZGA1_9ZZZZ</name>